<evidence type="ECO:0000313" key="4">
    <source>
        <dbReference type="Proteomes" id="UP000319576"/>
    </source>
</evidence>
<dbReference type="EC" id="2.4.-.-" evidence="3"/>
<dbReference type="Gene3D" id="3.40.50.2000">
    <property type="entry name" value="Glycogen Phosphorylase B"/>
    <property type="match status" value="2"/>
</dbReference>
<dbReference type="EMBL" id="CP036273">
    <property type="protein sequence ID" value="QDU23922.1"/>
    <property type="molecule type" value="Genomic_DNA"/>
</dbReference>
<feature type="domain" description="Glycosyl transferase family 1" evidence="1">
    <location>
        <begin position="185"/>
        <end position="347"/>
    </location>
</feature>
<reference evidence="3 4" key="1">
    <citation type="submission" date="2019-02" db="EMBL/GenBank/DDBJ databases">
        <title>Deep-cultivation of Planctomycetes and their phenomic and genomic characterization uncovers novel biology.</title>
        <authorList>
            <person name="Wiegand S."/>
            <person name="Jogler M."/>
            <person name="Boedeker C."/>
            <person name="Pinto D."/>
            <person name="Vollmers J."/>
            <person name="Rivas-Marin E."/>
            <person name="Kohn T."/>
            <person name="Peeters S.H."/>
            <person name="Heuer A."/>
            <person name="Rast P."/>
            <person name="Oberbeckmann S."/>
            <person name="Bunk B."/>
            <person name="Jeske O."/>
            <person name="Meyerdierks A."/>
            <person name="Storesund J.E."/>
            <person name="Kallscheuer N."/>
            <person name="Luecker S."/>
            <person name="Lage O.M."/>
            <person name="Pohl T."/>
            <person name="Merkel B.J."/>
            <person name="Hornburger P."/>
            <person name="Mueller R.-W."/>
            <person name="Bruemmer F."/>
            <person name="Labrenz M."/>
            <person name="Spormann A.M."/>
            <person name="Op den Camp H."/>
            <person name="Overmann J."/>
            <person name="Amann R."/>
            <person name="Jetten M.S.M."/>
            <person name="Mascher T."/>
            <person name="Medema M.H."/>
            <person name="Devos D.P."/>
            <person name="Kaster A.-K."/>
            <person name="Ovreas L."/>
            <person name="Rohde M."/>
            <person name="Galperin M.Y."/>
            <person name="Jogler C."/>
        </authorList>
    </citation>
    <scope>NUCLEOTIDE SEQUENCE [LARGE SCALE GENOMIC DNA]</scope>
    <source>
        <strain evidence="3 4">ETA_A1</strain>
    </source>
</reference>
<keyword evidence="3" id="KW-0808">Transferase</keyword>
<dbReference type="KEGG" id="uli:ETAA1_59330"/>
<evidence type="ECO:0000259" key="1">
    <source>
        <dbReference type="Pfam" id="PF00534"/>
    </source>
</evidence>
<dbReference type="OrthoDB" id="232381at2"/>
<keyword evidence="3" id="KW-0328">Glycosyltransferase</keyword>
<dbReference type="GO" id="GO:0016757">
    <property type="term" value="F:glycosyltransferase activity"/>
    <property type="evidence" value="ECO:0007669"/>
    <property type="project" value="UniProtKB-KW"/>
</dbReference>
<dbReference type="SUPFAM" id="SSF53756">
    <property type="entry name" value="UDP-Glycosyltransferase/glycogen phosphorylase"/>
    <property type="match status" value="1"/>
</dbReference>
<proteinExistence type="predicted"/>
<dbReference type="Pfam" id="PF13439">
    <property type="entry name" value="Glyco_transf_4"/>
    <property type="match status" value="1"/>
</dbReference>
<dbReference type="RefSeq" id="WP_145244130.1">
    <property type="nucleotide sequence ID" value="NZ_CP036273.1"/>
</dbReference>
<feature type="domain" description="Glycosyltransferase subfamily 4-like N-terminal" evidence="2">
    <location>
        <begin position="17"/>
        <end position="175"/>
    </location>
</feature>
<name>A0A517Y2G1_9BACT</name>
<gene>
    <name evidence="3" type="primary">epsD_2</name>
    <name evidence="3" type="ORF">ETAA1_59330</name>
</gene>
<organism evidence="3 4">
    <name type="scientific">Urbifossiella limnaea</name>
    <dbReference type="NCBI Taxonomy" id="2528023"/>
    <lineage>
        <taxon>Bacteria</taxon>
        <taxon>Pseudomonadati</taxon>
        <taxon>Planctomycetota</taxon>
        <taxon>Planctomycetia</taxon>
        <taxon>Gemmatales</taxon>
        <taxon>Gemmataceae</taxon>
        <taxon>Urbifossiella</taxon>
    </lineage>
</organism>
<dbReference type="Pfam" id="PF00534">
    <property type="entry name" value="Glycos_transf_1"/>
    <property type="match status" value="1"/>
</dbReference>
<dbReference type="AlphaFoldDB" id="A0A517Y2G1"/>
<protein>
    <submittedName>
        <fullName evidence="3">Glycosyltransferase EpsD</fullName>
        <ecNumber evidence="3">2.4.-.-</ecNumber>
    </submittedName>
</protein>
<accession>A0A517Y2G1</accession>
<sequence length="373" mass="40815">MTRPLRVGFVVHVMQVAGAEVLVRETVARLAGRVQATVFCLDAIGRIGEEMTADGADVIAFGRRPGRDWGVARRLAAAARERGVEVMHAHQYTPFFYSALAKVLNPRWRLILTEHGRHYPDRVSPLRRAVNRLALDRLADAVTACCHFSAEGLTRTDGFRGNRIEIVENGINVDRYGPAADPAAQKAALGLDPARRYVVHVARHHPVKDQATLLRGFAAAELEGVELLMAGDGLLREELETLAARLGVRERVRFLGIRTDVAELMRAADVFALTSVSEAASLTLLEAMATGLPSVATAVGGNPELVRHEREGLLFPRGDAAGCAAAFRRLFADAALAARLGAAARQRARQRYQLDRTVDEYFRLYCRLAGRTP</sequence>
<keyword evidence="4" id="KW-1185">Reference proteome</keyword>
<dbReference type="PANTHER" id="PTHR12526">
    <property type="entry name" value="GLYCOSYLTRANSFERASE"/>
    <property type="match status" value="1"/>
</dbReference>
<dbReference type="InterPro" id="IPR001296">
    <property type="entry name" value="Glyco_trans_1"/>
</dbReference>
<dbReference type="InterPro" id="IPR028098">
    <property type="entry name" value="Glyco_trans_4-like_N"/>
</dbReference>
<evidence type="ECO:0000259" key="2">
    <source>
        <dbReference type="Pfam" id="PF13439"/>
    </source>
</evidence>
<evidence type="ECO:0000313" key="3">
    <source>
        <dbReference type="EMBL" id="QDU23922.1"/>
    </source>
</evidence>
<dbReference type="Proteomes" id="UP000319576">
    <property type="component" value="Chromosome"/>
</dbReference>